<dbReference type="STRING" id="1461582.BN1048_02139"/>
<feature type="transmembrane region" description="Helical" evidence="1">
    <location>
        <begin position="30"/>
        <end position="49"/>
    </location>
</feature>
<reference evidence="2 3" key="1">
    <citation type="submission" date="2014-07" db="EMBL/GenBank/DDBJ databases">
        <authorList>
            <person name="Urmite Genomes Urmite Genomes"/>
        </authorList>
    </citation>
    <scope>NUCLEOTIDE SEQUENCE [LARGE SCALE GENOMIC DNA]</scope>
    <source>
        <strain evidence="2 3">13MG44_air</strain>
    </source>
</reference>
<keyword evidence="1" id="KW-0472">Membrane</keyword>
<proteinExistence type="predicted"/>
<dbReference type="HOGENOM" id="CLU_3044250_0_0_9"/>
<accession>A0A078M840</accession>
<dbReference type="AlphaFoldDB" id="A0A078M840"/>
<evidence type="ECO:0000256" key="1">
    <source>
        <dbReference type="SAM" id="Phobius"/>
    </source>
</evidence>
<keyword evidence="3" id="KW-1185">Reference proteome</keyword>
<evidence type="ECO:0000313" key="2">
    <source>
        <dbReference type="EMBL" id="CEA03588.1"/>
    </source>
</evidence>
<evidence type="ECO:0000313" key="3">
    <source>
        <dbReference type="Proteomes" id="UP000044136"/>
    </source>
</evidence>
<name>A0A078M840_9STAP</name>
<protein>
    <submittedName>
        <fullName evidence="2">Uncharacterized protein</fullName>
    </submittedName>
</protein>
<organism evidence="2 3">
    <name type="scientific">Jeotgalicoccus saudimassiliensis</name>
    <dbReference type="NCBI Taxonomy" id="1461582"/>
    <lineage>
        <taxon>Bacteria</taxon>
        <taxon>Bacillati</taxon>
        <taxon>Bacillota</taxon>
        <taxon>Bacilli</taxon>
        <taxon>Bacillales</taxon>
        <taxon>Staphylococcaceae</taxon>
        <taxon>Jeotgalicoccus</taxon>
    </lineage>
</organism>
<gene>
    <name evidence="2" type="ORF">BN1048_02139</name>
</gene>
<keyword evidence="1" id="KW-1133">Transmembrane helix</keyword>
<dbReference type="RefSeq" id="WP_171816127.1">
    <property type="nucleotide sequence ID" value="NZ_CCSE01000001.1"/>
</dbReference>
<sequence length="54" mass="6068">MKKAAIFLFLTATLLMFSVGWIIPAEYNFIVYPAVFIIFIAGVYCSLSIESDTK</sequence>
<keyword evidence="1" id="KW-0812">Transmembrane</keyword>
<dbReference type="EMBL" id="CCSE01000001">
    <property type="protein sequence ID" value="CEA03588.1"/>
    <property type="molecule type" value="Genomic_DNA"/>
</dbReference>
<dbReference type="Proteomes" id="UP000044136">
    <property type="component" value="Unassembled WGS sequence"/>
</dbReference>